<evidence type="ECO:0000259" key="4">
    <source>
        <dbReference type="Pfam" id="PF02776"/>
    </source>
</evidence>
<dbReference type="InterPro" id="IPR045229">
    <property type="entry name" value="TPP_enz"/>
</dbReference>
<dbReference type="PANTHER" id="PTHR18968">
    <property type="entry name" value="THIAMINE PYROPHOSPHATE ENZYMES"/>
    <property type="match status" value="1"/>
</dbReference>
<dbReference type="Gene3D" id="3.40.50.970">
    <property type="match status" value="2"/>
</dbReference>
<dbReference type="InterPro" id="IPR029061">
    <property type="entry name" value="THDP-binding"/>
</dbReference>
<reference evidence="5 6" key="1">
    <citation type="submission" date="2023-05" db="EMBL/GenBank/DDBJ databases">
        <title>A 100% complete, gapless, phased diploid assembly of the Scenedesmus obliquus UTEX 3031 genome.</title>
        <authorList>
            <person name="Biondi T.C."/>
            <person name="Hanschen E.R."/>
            <person name="Kwon T."/>
            <person name="Eng W."/>
            <person name="Kruse C.P.S."/>
            <person name="Koehler S.I."/>
            <person name="Kunde Y."/>
            <person name="Gleasner C.D."/>
            <person name="You Mak K.T."/>
            <person name="Polle J."/>
            <person name="Hovde B.T."/>
            <person name="Starkenburg S.R."/>
        </authorList>
    </citation>
    <scope>NUCLEOTIDE SEQUENCE [LARGE SCALE GENOMIC DNA]</scope>
    <source>
        <strain evidence="5 6">DOE0152z</strain>
    </source>
</reference>
<dbReference type="Pfam" id="PF02775">
    <property type="entry name" value="TPP_enzyme_C"/>
    <property type="match status" value="1"/>
</dbReference>
<dbReference type="CDD" id="cd02002">
    <property type="entry name" value="TPP_BFDC"/>
    <property type="match status" value="1"/>
</dbReference>
<dbReference type="Pfam" id="PF02776">
    <property type="entry name" value="TPP_enzyme_N"/>
    <property type="match status" value="1"/>
</dbReference>
<keyword evidence="2" id="KW-0786">Thiamine pyrophosphate</keyword>
<dbReference type="Proteomes" id="UP001244341">
    <property type="component" value="Chromosome 10b"/>
</dbReference>
<dbReference type="InterPro" id="IPR012001">
    <property type="entry name" value="Thiamin_PyroP_enz_TPP-bd_dom"/>
</dbReference>
<evidence type="ECO:0000256" key="1">
    <source>
        <dbReference type="ARBA" id="ARBA00007812"/>
    </source>
</evidence>
<organism evidence="5 6">
    <name type="scientific">Tetradesmus obliquus</name>
    <name type="common">Green alga</name>
    <name type="synonym">Acutodesmus obliquus</name>
    <dbReference type="NCBI Taxonomy" id="3088"/>
    <lineage>
        <taxon>Eukaryota</taxon>
        <taxon>Viridiplantae</taxon>
        <taxon>Chlorophyta</taxon>
        <taxon>core chlorophytes</taxon>
        <taxon>Chlorophyceae</taxon>
        <taxon>CS clade</taxon>
        <taxon>Sphaeropleales</taxon>
        <taxon>Scenedesmaceae</taxon>
        <taxon>Tetradesmus</taxon>
    </lineage>
</organism>
<dbReference type="InterPro" id="IPR011766">
    <property type="entry name" value="TPP_enzyme_TPP-bd"/>
</dbReference>
<dbReference type="PANTHER" id="PTHR18968:SF86">
    <property type="entry name" value="ACETOLACTATE SYNTHASE LARGE SUBUNIT ILVX-RELATED"/>
    <property type="match status" value="1"/>
</dbReference>
<feature type="domain" description="Thiamine pyrophosphate enzyme N-terminal TPP-binding" evidence="4">
    <location>
        <begin position="17"/>
        <end position="121"/>
    </location>
</feature>
<sequence length="470" mass="48191">MAARAVPSSSRGSAPATCADVAIAKLHEGGISVCFANPGTTEMWMVSALEKQRGIRSILGLQEAVCTGACDGYARMARQPALALLHLGPGLGNGLCNLHNARRAGSPVVVMVGDMATWHRAADPPLNQDIEALAGTVSAALRAAPRGKAALLLGGTALLEEGGALSTAGRIAASLGAALLCEPLPGRIERGQGLPHATRLPYFPQEAAAELAQYEVLLLLDVRRPVAGFGYKDGPSHLLKQGDDAIWELDAASSLPEALQLLEAQLPGAAAVRPGVNCRGMFATPHRPALPSGVLTAAALCQAVAALQPAGTILVDESLTSGTAYWEASKGCPPFSHLCLTGGAIGSGPPMATGAAVAAPGRQVINLQADGSAMYTLQALWTQAREQLKVLTIICANNTYAILKVEAMRQRTPGTSSGMTSLSGPAIDWVALATGMGVAAGRTETAEQLAALINQGLEQAGPFLIHAALK</sequence>
<gene>
    <name evidence="5" type="ORF">OEZ85_003945</name>
</gene>
<evidence type="ECO:0000259" key="3">
    <source>
        <dbReference type="Pfam" id="PF02775"/>
    </source>
</evidence>
<accession>A0ABY8UCT9</accession>
<name>A0ABY8UCT9_TETOB</name>
<proteinExistence type="inferred from homology"/>
<protein>
    <recommendedName>
        <fullName evidence="7">Acetolactate synthase large subunit</fullName>
    </recommendedName>
</protein>
<evidence type="ECO:0000313" key="5">
    <source>
        <dbReference type="EMBL" id="WIA19312.1"/>
    </source>
</evidence>
<evidence type="ECO:0000256" key="2">
    <source>
        <dbReference type="ARBA" id="ARBA00023052"/>
    </source>
</evidence>
<comment type="similarity">
    <text evidence="1">Belongs to the TPP enzyme family.</text>
</comment>
<evidence type="ECO:0008006" key="7">
    <source>
        <dbReference type="Google" id="ProtNLM"/>
    </source>
</evidence>
<dbReference type="CDD" id="cd07035">
    <property type="entry name" value="TPP_PYR_POX_like"/>
    <property type="match status" value="1"/>
</dbReference>
<evidence type="ECO:0000313" key="6">
    <source>
        <dbReference type="Proteomes" id="UP001244341"/>
    </source>
</evidence>
<dbReference type="SUPFAM" id="SSF52518">
    <property type="entry name" value="Thiamin diphosphate-binding fold (THDP-binding)"/>
    <property type="match status" value="2"/>
</dbReference>
<dbReference type="EMBL" id="CP126217">
    <property type="protein sequence ID" value="WIA19312.1"/>
    <property type="molecule type" value="Genomic_DNA"/>
</dbReference>
<keyword evidence="6" id="KW-1185">Reference proteome</keyword>
<feature type="domain" description="Thiamine pyrophosphate enzyme TPP-binding" evidence="3">
    <location>
        <begin position="342"/>
        <end position="466"/>
    </location>
</feature>